<proteinExistence type="predicted"/>
<dbReference type="Proteomes" id="UP000236290">
    <property type="component" value="Unassembled WGS sequence"/>
</dbReference>
<reference evidence="1 2" key="1">
    <citation type="submission" date="2017-02" db="EMBL/GenBank/DDBJ databases">
        <title>Genomes of Trichoderma spp. with biocontrol activity.</title>
        <authorList>
            <person name="Gardiner D."/>
            <person name="Kazan K."/>
            <person name="Vos C."/>
            <person name="Harvey P."/>
        </authorList>
    </citation>
    <scope>NUCLEOTIDE SEQUENCE [LARGE SCALE GENOMIC DNA]</scope>
    <source>
        <strain evidence="1 2">Tr1</strain>
    </source>
</reference>
<evidence type="ECO:0000313" key="1">
    <source>
        <dbReference type="EMBL" id="PNP47770.1"/>
    </source>
</evidence>
<evidence type="ECO:0000313" key="2">
    <source>
        <dbReference type="Proteomes" id="UP000236290"/>
    </source>
</evidence>
<protein>
    <submittedName>
        <fullName evidence="1">Uncharacterized protein</fullName>
    </submittedName>
</protein>
<name>A0A2K0TQH8_TRIHA</name>
<sequence>MNISLDHFQLHSTAWIEQLQPQSTQWIVATLIILIGIYSYASSSKIPQINGKGFFELSNKRAIKLYQFNATNLIGGWFRDHPNTPGMLNTEFGSMVILPGSMAEELRDDERFNLRQQLAKVLHYIA</sequence>
<dbReference type="OrthoDB" id="5243143at2759"/>
<accession>A0A2K0TQH8</accession>
<comment type="caution">
    <text evidence="1">The sequence shown here is derived from an EMBL/GenBank/DDBJ whole genome shotgun (WGS) entry which is preliminary data.</text>
</comment>
<dbReference type="AlphaFoldDB" id="A0A2K0TQH8"/>
<gene>
    <name evidence="1" type="ORF">THARTR1_10455</name>
</gene>
<dbReference type="EMBL" id="MTYI01000253">
    <property type="protein sequence ID" value="PNP47770.1"/>
    <property type="molecule type" value="Genomic_DNA"/>
</dbReference>
<organism evidence="1 2">
    <name type="scientific">Trichoderma harzianum</name>
    <name type="common">Hypocrea lixii</name>
    <dbReference type="NCBI Taxonomy" id="5544"/>
    <lineage>
        <taxon>Eukaryota</taxon>
        <taxon>Fungi</taxon>
        <taxon>Dikarya</taxon>
        <taxon>Ascomycota</taxon>
        <taxon>Pezizomycotina</taxon>
        <taxon>Sordariomycetes</taxon>
        <taxon>Hypocreomycetidae</taxon>
        <taxon>Hypocreales</taxon>
        <taxon>Hypocreaceae</taxon>
        <taxon>Trichoderma</taxon>
    </lineage>
</organism>